<evidence type="ECO:0000256" key="8">
    <source>
        <dbReference type="ARBA" id="ARBA00022741"/>
    </source>
</evidence>
<dbReference type="PANTHER" id="PTHR41523">
    <property type="entry name" value="TWO-COMPONENT SYSTEM SENSOR PROTEIN"/>
    <property type="match status" value="1"/>
</dbReference>
<dbReference type="SUPFAM" id="SSF55781">
    <property type="entry name" value="GAF domain-like"/>
    <property type="match status" value="1"/>
</dbReference>
<keyword evidence="11" id="KW-0843">Virulence</keyword>
<dbReference type="Gene3D" id="3.30.450.40">
    <property type="match status" value="1"/>
</dbReference>
<keyword evidence="15" id="KW-1185">Reference proteome</keyword>
<dbReference type="SMART" id="SM00065">
    <property type="entry name" value="GAF"/>
    <property type="match status" value="1"/>
</dbReference>
<dbReference type="CDD" id="cd00130">
    <property type="entry name" value="PAS"/>
    <property type="match status" value="1"/>
</dbReference>
<keyword evidence="10" id="KW-0067">ATP-binding</keyword>
<dbReference type="SMART" id="SM00091">
    <property type="entry name" value="PAS"/>
    <property type="match status" value="1"/>
</dbReference>
<proteinExistence type="predicted"/>
<keyword evidence="3" id="KW-0597">Phosphoprotein</keyword>
<dbReference type="Gene3D" id="3.30.565.10">
    <property type="entry name" value="Histidine kinase-like ATPase, C-terminal domain"/>
    <property type="match status" value="1"/>
</dbReference>
<evidence type="ECO:0000256" key="9">
    <source>
        <dbReference type="ARBA" id="ARBA00022777"/>
    </source>
</evidence>
<keyword evidence="9" id="KW-0418">Kinase</keyword>
<comment type="caution">
    <text evidence="14">The sequence shown here is derived from an EMBL/GenBank/DDBJ whole genome shotgun (WGS) entry which is preliminary data.</text>
</comment>
<dbReference type="InterPro" id="IPR036890">
    <property type="entry name" value="HATPase_C_sf"/>
</dbReference>
<dbReference type="EMBL" id="JBHLVZ010000073">
    <property type="protein sequence ID" value="MFC0387961.1"/>
    <property type="molecule type" value="Genomic_DNA"/>
</dbReference>
<reference evidence="14 15" key="1">
    <citation type="submission" date="2024-09" db="EMBL/GenBank/DDBJ databases">
        <authorList>
            <person name="Sun Q."/>
            <person name="Mori K."/>
        </authorList>
    </citation>
    <scope>NUCLEOTIDE SEQUENCE [LARGE SCALE GENOMIC DNA]</scope>
    <source>
        <strain evidence="14 15">CCM 7468</strain>
    </source>
</reference>
<evidence type="ECO:0000256" key="4">
    <source>
        <dbReference type="ARBA" id="ARBA00022630"/>
    </source>
</evidence>
<keyword evidence="8" id="KW-0547">Nucleotide-binding</keyword>
<dbReference type="PANTHER" id="PTHR41523:SF8">
    <property type="entry name" value="ETHYLENE RESPONSE SENSOR PROTEIN"/>
    <property type="match status" value="1"/>
</dbReference>
<dbReference type="InterPro" id="IPR013767">
    <property type="entry name" value="PAS_fold"/>
</dbReference>
<comment type="catalytic activity">
    <reaction evidence="1">
        <text>ATP + protein L-histidine = ADP + protein N-phospho-L-histidine.</text>
        <dbReference type="EC" id="2.7.13.3"/>
    </reaction>
</comment>
<name>A0ABV6IWH3_9PROT</name>
<dbReference type="InterPro" id="IPR003018">
    <property type="entry name" value="GAF"/>
</dbReference>
<dbReference type="InterPro" id="IPR011102">
    <property type="entry name" value="Sig_transdc_His_kinase_HWE"/>
</dbReference>
<evidence type="ECO:0000259" key="12">
    <source>
        <dbReference type="PROSITE" id="PS50112"/>
    </source>
</evidence>
<evidence type="ECO:0000259" key="13">
    <source>
        <dbReference type="PROSITE" id="PS50113"/>
    </source>
</evidence>
<organism evidence="14 15">
    <name type="scientific">Muricoccus vinaceus</name>
    <dbReference type="NCBI Taxonomy" id="424704"/>
    <lineage>
        <taxon>Bacteria</taxon>
        <taxon>Pseudomonadati</taxon>
        <taxon>Pseudomonadota</taxon>
        <taxon>Alphaproteobacteria</taxon>
        <taxon>Acetobacterales</taxon>
        <taxon>Roseomonadaceae</taxon>
        <taxon>Muricoccus</taxon>
    </lineage>
</organism>
<dbReference type="SMART" id="SM00911">
    <property type="entry name" value="HWE_HK"/>
    <property type="match status" value="1"/>
</dbReference>
<evidence type="ECO:0000313" key="15">
    <source>
        <dbReference type="Proteomes" id="UP001589789"/>
    </source>
</evidence>
<evidence type="ECO:0000256" key="7">
    <source>
        <dbReference type="ARBA" id="ARBA00022737"/>
    </source>
</evidence>
<dbReference type="Proteomes" id="UP001589789">
    <property type="component" value="Unassembled WGS sequence"/>
</dbReference>
<dbReference type="InterPro" id="IPR000014">
    <property type="entry name" value="PAS"/>
</dbReference>
<keyword evidence="7" id="KW-0677">Repeat</keyword>
<dbReference type="InterPro" id="IPR035965">
    <property type="entry name" value="PAS-like_dom_sf"/>
</dbReference>
<evidence type="ECO:0000256" key="3">
    <source>
        <dbReference type="ARBA" id="ARBA00022553"/>
    </source>
</evidence>
<evidence type="ECO:0000256" key="6">
    <source>
        <dbReference type="ARBA" id="ARBA00022679"/>
    </source>
</evidence>
<evidence type="ECO:0000256" key="1">
    <source>
        <dbReference type="ARBA" id="ARBA00000085"/>
    </source>
</evidence>
<dbReference type="EC" id="2.7.13.3" evidence="2"/>
<dbReference type="NCBIfam" id="TIGR00229">
    <property type="entry name" value="sensory_box"/>
    <property type="match status" value="1"/>
</dbReference>
<evidence type="ECO:0000256" key="10">
    <source>
        <dbReference type="ARBA" id="ARBA00022840"/>
    </source>
</evidence>
<feature type="domain" description="PAC" evidence="13">
    <location>
        <begin position="241"/>
        <end position="304"/>
    </location>
</feature>
<evidence type="ECO:0000256" key="2">
    <source>
        <dbReference type="ARBA" id="ARBA00012438"/>
    </source>
</evidence>
<dbReference type="PROSITE" id="PS50113">
    <property type="entry name" value="PAC"/>
    <property type="match status" value="1"/>
</dbReference>
<evidence type="ECO:0000256" key="11">
    <source>
        <dbReference type="ARBA" id="ARBA00023026"/>
    </source>
</evidence>
<keyword evidence="4" id="KW-0285">Flavoprotein</keyword>
<keyword evidence="6" id="KW-0808">Transferase</keyword>
<dbReference type="Pfam" id="PF07536">
    <property type="entry name" value="HWE_HK"/>
    <property type="match status" value="1"/>
</dbReference>
<keyword evidence="5" id="KW-0288">FMN</keyword>
<accession>A0ABV6IWH3</accession>
<dbReference type="RefSeq" id="WP_377053913.1">
    <property type="nucleotide sequence ID" value="NZ_JBHLVZ010000073.1"/>
</dbReference>
<dbReference type="Pfam" id="PF00989">
    <property type="entry name" value="PAS"/>
    <property type="match status" value="1"/>
</dbReference>
<feature type="domain" description="PAS" evidence="12">
    <location>
        <begin position="177"/>
        <end position="233"/>
    </location>
</feature>
<protein>
    <recommendedName>
        <fullName evidence="2">histidine kinase</fullName>
        <ecNumber evidence="2">2.7.13.3</ecNumber>
    </recommendedName>
</protein>
<evidence type="ECO:0000313" key="14">
    <source>
        <dbReference type="EMBL" id="MFC0387961.1"/>
    </source>
</evidence>
<dbReference type="InterPro" id="IPR000700">
    <property type="entry name" value="PAS-assoc_C"/>
</dbReference>
<dbReference type="SUPFAM" id="SSF55785">
    <property type="entry name" value="PYP-like sensor domain (PAS domain)"/>
    <property type="match status" value="1"/>
</dbReference>
<dbReference type="InterPro" id="IPR029016">
    <property type="entry name" value="GAF-like_dom_sf"/>
</dbReference>
<evidence type="ECO:0000256" key="5">
    <source>
        <dbReference type="ARBA" id="ARBA00022643"/>
    </source>
</evidence>
<dbReference type="PROSITE" id="PS50112">
    <property type="entry name" value="PAS"/>
    <property type="match status" value="1"/>
</dbReference>
<dbReference type="Pfam" id="PF01590">
    <property type="entry name" value="GAF"/>
    <property type="match status" value="1"/>
</dbReference>
<dbReference type="Gene3D" id="3.30.450.20">
    <property type="entry name" value="PAS domain"/>
    <property type="match status" value="1"/>
</dbReference>
<gene>
    <name evidence="14" type="ORF">ACFFIC_20805</name>
</gene>
<sequence>MSDFAAMLKRQQILGDFGELALRSQNLDFILQEVCRLASEALGTERAKIMEILPAERQLLVTAGVGWDAGIVGELRLSMEEHSSETFAIKAGKPVITQDVSKEDRFDVPPFLRDAGVVALVNVPIFLPGGRAFGVLEVDDTSPRAFDENDVAFLRTYAVILGPVIDRLLVVRTLRLSEERFRLTVEAALDYAIFVTDALDRITDWLPGAEAVFGWTAEEAMGQPAALIFTPEDCENDVPEREAEIASREGVAPNVRWHLRKDGVRVFIEGSNTALRGVDGRIRGYLKIGQDVTARKAAEKREALLMREVDHRAKNALSVVNAALRLTRAPDLPSYVRAIEGRVDALVRAQTLLAADRWDGADLLTLLRGELTTFFDIEAGDEARVEAVGPVVRLPAGAAQPFGMAIHELATNAMKYGGLSTPGGRIAISWVKEGEPTEMLRLRWVESGGPPIEAPPEKHGFGTRVLDGTVRGQLRGTVSLVWNASGLVCEIAVPLTQRPEMVDAA</sequence>